<proteinExistence type="predicted"/>
<evidence type="ECO:0000313" key="1">
    <source>
        <dbReference type="EMBL" id="GAO43759.1"/>
    </source>
</evidence>
<dbReference type="STRING" id="1220578.FPE01S_02_08650"/>
<dbReference type="Proteomes" id="UP000033121">
    <property type="component" value="Unassembled WGS sequence"/>
</dbReference>
<keyword evidence="2" id="KW-1185">Reference proteome</keyword>
<dbReference type="AlphaFoldDB" id="A0A0E9N1M8"/>
<protein>
    <submittedName>
        <fullName evidence="1">Uncharacterized protein</fullName>
    </submittedName>
</protein>
<reference evidence="1 2" key="1">
    <citation type="submission" date="2015-04" db="EMBL/GenBank/DDBJ databases">
        <title>Whole genome shotgun sequence of Flavihumibacter petaseus NBRC 106054.</title>
        <authorList>
            <person name="Miyazawa S."/>
            <person name="Hosoyama A."/>
            <person name="Hashimoto M."/>
            <person name="Noguchi M."/>
            <person name="Tsuchikane K."/>
            <person name="Ohji S."/>
            <person name="Yamazoe A."/>
            <person name="Ichikawa N."/>
            <person name="Kimura A."/>
            <person name="Fujita N."/>
        </authorList>
    </citation>
    <scope>NUCLEOTIDE SEQUENCE [LARGE SCALE GENOMIC DNA]</scope>
    <source>
        <strain evidence="1 2">NBRC 106054</strain>
    </source>
</reference>
<organism evidence="1 2">
    <name type="scientific">Flavihumibacter petaseus NBRC 106054</name>
    <dbReference type="NCBI Taxonomy" id="1220578"/>
    <lineage>
        <taxon>Bacteria</taxon>
        <taxon>Pseudomonadati</taxon>
        <taxon>Bacteroidota</taxon>
        <taxon>Chitinophagia</taxon>
        <taxon>Chitinophagales</taxon>
        <taxon>Chitinophagaceae</taxon>
        <taxon>Flavihumibacter</taxon>
    </lineage>
</organism>
<comment type="caution">
    <text evidence="1">The sequence shown here is derived from an EMBL/GenBank/DDBJ whole genome shotgun (WGS) entry which is preliminary data.</text>
</comment>
<accession>A0A0E9N1M8</accession>
<sequence length="96" mass="10980">MTSSQIKLVDQLLAKDRFMILSRNHRGAVAYKIFQGRMNPVGYARTKTATAIWHLMKEDKKGRVTLNRTAIRQVHGNSTVKKLYKNQLHAKGDSQL</sequence>
<evidence type="ECO:0000313" key="2">
    <source>
        <dbReference type="Proteomes" id="UP000033121"/>
    </source>
</evidence>
<dbReference type="EMBL" id="BBWV01000002">
    <property type="protein sequence ID" value="GAO43759.1"/>
    <property type="molecule type" value="Genomic_DNA"/>
</dbReference>
<gene>
    <name evidence="1" type="ORF">FPE01S_02_08650</name>
</gene>
<name>A0A0E9N1M8_9BACT</name>